<keyword evidence="2" id="KW-0812">Transmembrane</keyword>
<gene>
    <name evidence="4" type="ORF">ESZ00_10855</name>
</gene>
<evidence type="ECO:0000256" key="2">
    <source>
        <dbReference type="SAM" id="Phobius"/>
    </source>
</evidence>
<feature type="region of interest" description="Disordered" evidence="1">
    <location>
        <begin position="144"/>
        <end position="168"/>
    </location>
</feature>
<dbReference type="RefSeq" id="WP_129208274.1">
    <property type="nucleotide sequence ID" value="NZ_BMGU01000003.1"/>
</dbReference>
<organism evidence="4 5">
    <name type="scientific">Silvibacterium dinghuense</name>
    <dbReference type="NCBI Taxonomy" id="1560006"/>
    <lineage>
        <taxon>Bacteria</taxon>
        <taxon>Pseudomonadati</taxon>
        <taxon>Acidobacteriota</taxon>
        <taxon>Terriglobia</taxon>
        <taxon>Terriglobales</taxon>
        <taxon>Acidobacteriaceae</taxon>
        <taxon>Silvibacterium</taxon>
    </lineage>
</organism>
<accession>A0A4Q1SD13</accession>
<evidence type="ECO:0000313" key="5">
    <source>
        <dbReference type="Proteomes" id="UP000290253"/>
    </source>
</evidence>
<evidence type="ECO:0000256" key="1">
    <source>
        <dbReference type="SAM" id="MobiDB-lite"/>
    </source>
</evidence>
<keyword evidence="2" id="KW-0472">Membrane</keyword>
<evidence type="ECO:0000313" key="4">
    <source>
        <dbReference type="EMBL" id="RXS95106.1"/>
    </source>
</evidence>
<keyword evidence="3" id="KW-0732">Signal</keyword>
<sequence>MRRAFLHLSILAACTAAGIAAGARPAQAGPQGPVPLSELMQRLSTTPAFREKVLEITRSVPKIGGWLSPSMVELLRSAILGKDWQRVDHFPAFTIGALNKSVDVTMRVAGDSFKQFTVKDLIDLGAYDPGKAATVDLDQPVDHPTYAEDPAMAVSHPAPGLTMGDGPDPALAPMHAESTRLAEVLNRLSLNTPHSPQLTVRLNGQNLTDPGALIKELQVSGYQVTVDDDLYFANFGHLHDGARDVMMPFWLDSQIAVPATRRSLLVPVSHSEHELHVRGPHLNADVSYYFGIDGKSEFRTMDSLNQAWVMHRVAFTYTGDRAEEAINLLAEATRVYLAVHLAHPELPFGGYYKLGVCQDINAALEQRLQDHVILFPLTRDLQYFPADPAQLHLDPRDGEFLRLLHQIPNDRGNARPAVDRVLGALPTNDPAAILIPGLGNDILRVERARALGLIKRTNPLLTATLISVLVLLLVSAILWAAWRTIRTKAHN</sequence>
<feature type="signal peptide" evidence="3">
    <location>
        <begin position="1"/>
        <end position="28"/>
    </location>
</feature>
<evidence type="ECO:0008006" key="6">
    <source>
        <dbReference type="Google" id="ProtNLM"/>
    </source>
</evidence>
<name>A0A4Q1SD13_9BACT</name>
<dbReference type="OrthoDB" id="7365510at2"/>
<evidence type="ECO:0000256" key="3">
    <source>
        <dbReference type="SAM" id="SignalP"/>
    </source>
</evidence>
<dbReference type="AlphaFoldDB" id="A0A4Q1SD13"/>
<keyword evidence="2" id="KW-1133">Transmembrane helix</keyword>
<dbReference type="Proteomes" id="UP000290253">
    <property type="component" value="Unassembled WGS sequence"/>
</dbReference>
<feature type="chain" id="PRO_5021032610" description="Cyclic di-GMP-binding protein" evidence="3">
    <location>
        <begin position="29"/>
        <end position="491"/>
    </location>
</feature>
<dbReference type="EMBL" id="SDMK01000002">
    <property type="protein sequence ID" value="RXS95106.1"/>
    <property type="molecule type" value="Genomic_DNA"/>
</dbReference>
<feature type="transmembrane region" description="Helical" evidence="2">
    <location>
        <begin position="460"/>
        <end position="482"/>
    </location>
</feature>
<protein>
    <recommendedName>
        <fullName evidence="6">Cyclic di-GMP-binding protein</fullName>
    </recommendedName>
</protein>
<proteinExistence type="predicted"/>
<keyword evidence="5" id="KW-1185">Reference proteome</keyword>
<comment type="caution">
    <text evidence="4">The sequence shown here is derived from an EMBL/GenBank/DDBJ whole genome shotgun (WGS) entry which is preliminary data.</text>
</comment>
<reference evidence="4 5" key="1">
    <citation type="journal article" date="2016" name="Int. J. Syst. Evol. Microbiol.">
        <title>Acidipila dinghuensis sp. nov., an acidobacterium isolated from forest soil.</title>
        <authorList>
            <person name="Jiang Y.W."/>
            <person name="Wang J."/>
            <person name="Chen M.H."/>
            <person name="Lv Y.Y."/>
            <person name="Qiu L.H."/>
        </authorList>
    </citation>
    <scope>NUCLEOTIDE SEQUENCE [LARGE SCALE GENOMIC DNA]</scope>
    <source>
        <strain evidence="4 5">DHOF10</strain>
    </source>
</reference>